<evidence type="ECO:0000313" key="8">
    <source>
        <dbReference type="EMBL" id="CAD9302328.1"/>
    </source>
</evidence>
<dbReference type="GO" id="GO:0000139">
    <property type="term" value="C:Golgi membrane"/>
    <property type="evidence" value="ECO:0007669"/>
    <property type="project" value="TreeGrafter"/>
</dbReference>
<name>A0A7S1VK03_9EUKA</name>
<dbReference type="PANTHER" id="PTHR10778">
    <property type="entry name" value="SOLUTE CARRIER FAMILY 35 MEMBER B"/>
    <property type="match status" value="1"/>
</dbReference>
<gene>
    <name evidence="8" type="ORF">SSP0437_LOCUS8887</name>
</gene>
<evidence type="ECO:0000256" key="1">
    <source>
        <dbReference type="ARBA" id="ARBA00004141"/>
    </source>
</evidence>
<dbReference type="InterPro" id="IPR013657">
    <property type="entry name" value="SCL35B1-4/HUT1"/>
</dbReference>
<keyword evidence="2" id="KW-0813">Transport</keyword>
<organism evidence="8">
    <name type="scientific">Sexangularia sp. CB-2014</name>
    <dbReference type="NCBI Taxonomy" id="1486929"/>
    <lineage>
        <taxon>Eukaryota</taxon>
        <taxon>Amoebozoa</taxon>
        <taxon>Tubulinea</taxon>
        <taxon>Elardia</taxon>
        <taxon>Arcellinida</taxon>
        <taxon>Arcellinida incertae sedis</taxon>
        <taxon>Sexangularia</taxon>
    </lineage>
</organism>
<protein>
    <submittedName>
        <fullName evidence="8">Uncharacterized protein</fullName>
    </submittedName>
</protein>
<dbReference type="EMBL" id="HBGL01011399">
    <property type="protein sequence ID" value="CAD9302328.1"/>
    <property type="molecule type" value="Transcribed_RNA"/>
</dbReference>
<comment type="subcellular location">
    <subcellularLocation>
        <location evidence="1">Membrane</location>
        <topology evidence="1">Multi-pass membrane protein</topology>
    </subcellularLocation>
</comment>
<feature type="transmembrane region" description="Helical" evidence="7">
    <location>
        <begin position="155"/>
        <end position="172"/>
    </location>
</feature>
<sequence>MENANPPPESSALGAFLRDPKTVRLVLLISGLFLFFLLYGVVQERIMTKPYGMDADGNPIFFKNTAFLVFNNRVVTMTIAVFLALRSGESLRNQAPLSNYFGASISNFAATWCQYEALKYVSFPTQTLGKCGKVIPVLVLGTLGVGIKKYGRQDYFEAVIITFGCAIFLMSGETKAPQTGQDDSLYGIGLMGLYLFCDGFTSTIQERMFRGTSVSTYNMMIYVNFSSALLSIFTLVSSGALADSLAFVAEYPALFWDALGLSMCAMLGQQIIYAIIRTEGAVVFATAMTTRQFLQILLSCIVYAHPLSQGQMLGTFAVFASLYYKAVTKGKAKKKADAKRGESADSDIATRVEGALGPKQ</sequence>
<keyword evidence="5 7" id="KW-0472">Membrane</keyword>
<evidence type="ECO:0000256" key="6">
    <source>
        <dbReference type="SAM" id="MobiDB-lite"/>
    </source>
</evidence>
<proteinExistence type="predicted"/>
<dbReference type="AlphaFoldDB" id="A0A7S1VK03"/>
<feature type="transmembrane region" description="Helical" evidence="7">
    <location>
        <begin position="184"/>
        <end position="201"/>
    </location>
</feature>
<reference evidence="8" key="1">
    <citation type="submission" date="2021-01" db="EMBL/GenBank/DDBJ databases">
        <authorList>
            <person name="Corre E."/>
            <person name="Pelletier E."/>
            <person name="Niang G."/>
            <person name="Scheremetjew M."/>
            <person name="Finn R."/>
            <person name="Kale V."/>
            <person name="Holt S."/>
            <person name="Cochrane G."/>
            <person name="Meng A."/>
            <person name="Brown T."/>
            <person name="Cohen L."/>
        </authorList>
    </citation>
    <scope>NUCLEOTIDE SEQUENCE</scope>
    <source>
        <strain evidence="8">ATCC 50979</strain>
    </source>
</reference>
<keyword evidence="3 7" id="KW-0812">Transmembrane</keyword>
<dbReference type="Pfam" id="PF08449">
    <property type="entry name" value="UAA"/>
    <property type="match status" value="1"/>
</dbReference>
<feature type="transmembrane region" description="Helical" evidence="7">
    <location>
        <begin position="25"/>
        <end position="42"/>
    </location>
</feature>
<feature type="region of interest" description="Disordered" evidence="6">
    <location>
        <begin position="331"/>
        <end position="360"/>
    </location>
</feature>
<accession>A0A7S1VK03</accession>
<evidence type="ECO:0000256" key="5">
    <source>
        <dbReference type="ARBA" id="ARBA00023136"/>
    </source>
</evidence>
<keyword evidence="4 7" id="KW-1133">Transmembrane helix</keyword>
<feature type="transmembrane region" description="Helical" evidence="7">
    <location>
        <begin position="221"/>
        <end position="242"/>
    </location>
</feature>
<evidence type="ECO:0000256" key="2">
    <source>
        <dbReference type="ARBA" id="ARBA00022448"/>
    </source>
</evidence>
<evidence type="ECO:0000256" key="4">
    <source>
        <dbReference type="ARBA" id="ARBA00022989"/>
    </source>
</evidence>
<evidence type="ECO:0000256" key="3">
    <source>
        <dbReference type="ARBA" id="ARBA00022692"/>
    </source>
</evidence>
<evidence type="ECO:0000256" key="7">
    <source>
        <dbReference type="SAM" id="Phobius"/>
    </source>
</evidence>
<dbReference type="GO" id="GO:0005789">
    <property type="term" value="C:endoplasmic reticulum membrane"/>
    <property type="evidence" value="ECO:0007669"/>
    <property type="project" value="TreeGrafter"/>
</dbReference>
<dbReference type="PANTHER" id="PTHR10778:SF13">
    <property type="entry name" value="ADENOSINE 3'-PHOSPHO 5'-PHOSPHOSULFATE TRANSPORTER 1"/>
    <property type="match status" value="1"/>
</dbReference>
<dbReference type="GO" id="GO:0046964">
    <property type="term" value="F:3'-phosphoadenosine 5'-phosphosulfate transmembrane transporter activity"/>
    <property type="evidence" value="ECO:0007669"/>
    <property type="project" value="TreeGrafter"/>
</dbReference>
<feature type="transmembrane region" description="Helical" evidence="7">
    <location>
        <begin position="254"/>
        <end position="275"/>
    </location>
</feature>